<evidence type="ECO:0000313" key="4">
    <source>
        <dbReference type="Proteomes" id="UP000010816"/>
    </source>
</evidence>
<dbReference type="InterPro" id="IPR051201">
    <property type="entry name" value="Chloro_Bact_Ser_Proteases"/>
</dbReference>
<dbReference type="Gene3D" id="2.40.10.120">
    <property type="match status" value="1"/>
</dbReference>
<dbReference type="EMBL" id="CP003051">
    <property type="protein sequence ID" value="AGA89880.1"/>
    <property type="molecule type" value="Genomic_DNA"/>
</dbReference>
<keyword evidence="1 3" id="KW-0645">Protease</keyword>
<name>L0GWY1_9GAMM</name>
<evidence type="ECO:0000256" key="1">
    <source>
        <dbReference type="ARBA" id="ARBA00022670"/>
    </source>
</evidence>
<dbReference type="KEGG" id="tmb:Thimo_1076"/>
<dbReference type="SUPFAM" id="SSF50494">
    <property type="entry name" value="Trypsin-like serine proteases"/>
    <property type="match status" value="1"/>
</dbReference>
<keyword evidence="2" id="KW-0378">Hydrolase</keyword>
<sequence>MPFVDRAGRPGWFAVARRSRMLGVILALALVALAGCDSLPQQSSASSAVRVAPPLAAAGDGATFPYRKARGGYPSLAPLLKRVTPAVVNISVVSEVAKSQHPFLRDPDFRRFLEKFDLPMPDFSGTERRQSVGSGVIVDGNRGVVLTNYHLIEDAKEVTVTLKDQRSYAARLLGGDARADVAVLQIKPVEIANPRFGNSDELEVGDFVIAIGNPFGLGQTVTSGIVSAVGRSGIAGSHLGDLIQTDASINPGNSGGPLINLAGEVVGINTALIGPTGGNVGIGFAVPSNRVRVALDRVLARR</sequence>
<dbReference type="PANTHER" id="PTHR43343">
    <property type="entry name" value="PEPTIDASE S12"/>
    <property type="match status" value="1"/>
</dbReference>
<evidence type="ECO:0000256" key="2">
    <source>
        <dbReference type="ARBA" id="ARBA00022801"/>
    </source>
</evidence>
<organism evidence="3 4">
    <name type="scientific">Thioflavicoccus mobilis 8321</name>
    <dbReference type="NCBI Taxonomy" id="765912"/>
    <lineage>
        <taxon>Bacteria</taxon>
        <taxon>Pseudomonadati</taxon>
        <taxon>Pseudomonadota</taxon>
        <taxon>Gammaproteobacteria</taxon>
        <taxon>Chromatiales</taxon>
        <taxon>Chromatiaceae</taxon>
        <taxon>Thioflavicoccus</taxon>
    </lineage>
</organism>
<dbReference type="eggNOG" id="COG0265">
    <property type="taxonomic scope" value="Bacteria"/>
</dbReference>
<proteinExistence type="predicted"/>
<dbReference type="InterPro" id="IPR009003">
    <property type="entry name" value="Peptidase_S1_PA"/>
</dbReference>
<evidence type="ECO:0000313" key="3">
    <source>
        <dbReference type="EMBL" id="AGA89880.1"/>
    </source>
</evidence>
<dbReference type="InterPro" id="IPR001940">
    <property type="entry name" value="Peptidase_S1C"/>
</dbReference>
<reference evidence="3 4" key="1">
    <citation type="submission" date="2011-09" db="EMBL/GenBank/DDBJ databases">
        <title>Complete sequence of chromosome of Thioflavicoccus mobilis 8321.</title>
        <authorList>
            <consortium name="US DOE Joint Genome Institute"/>
            <person name="Lucas S."/>
            <person name="Han J."/>
            <person name="Lapidus A."/>
            <person name="Cheng J.-F."/>
            <person name="Goodwin L."/>
            <person name="Pitluck S."/>
            <person name="Peters L."/>
            <person name="Ovchinnikova G."/>
            <person name="Lu M."/>
            <person name="Detter J.C."/>
            <person name="Han C."/>
            <person name="Tapia R."/>
            <person name="Land M."/>
            <person name="Hauser L."/>
            <person name="Kyrpides N."/>
            <person name="Ivanova N."/>
            <person name="Pagani I."/>
            <person name="Vogl K."/>
            <person name="Liu Z."/>
            <person name="Imhoff J."/>
            <person name="Thiel V."/>
            <person name="Frigaard N.-U."/>
            <person name="Bryant D."/>
            <person name="Woyke T."/>
        </authorList>
    </citation>
    <scope>NUCLEOTIDE SEQUENCE [LARGE SCALE GENOMIC DNA]</scope>
    <source>
        <strain evidence="3 4">8321</strain>
    </source>
</reference>
<dbReference type="HOGENOM" id="CLU_020120_4_1_6"/>
<dbReference type="PANTHER" id="PTHR43343:SF3">
    <property type="entry name" value="PROTEASE DO-LIKE 8, CHLOROPLASTIC"/>
    <property type="match status" value="1"/>
</dbReference>
<dbReference type="Proteomes" id="UP000010816">
    <property type="component" value="Chromosome"/>
</dbReference>
<dbReference type="GO" id="GO:0006508">
    <property type="term" value="P:proteolysis"/>
    <property type="evidence" value="ECO:0007669"/>
    <property type="project" value="UniProtKB-KW"/>
</dbReference>
<gene>
    <name evidence="3" type="ORF">Thimo_1076</name>
</gene>
<keyword evidence="4" id="KW-1185">Reference proteome</keyword>
<protein>
    <submittedName>
        <fullName evidence="3">Trypsin-like serine protease with C-terminal PDZ domain</fullName>
    </submittedName>
</protein>
<dbReference type="AlphaFoldDB" id="L0GWY1"/>
<dbReference type="STRING" id="765912.Thimo_1076"/>
<dbReference type="RefSeq" id="WP_015280025.1">
    <property type="nucleotide sequence ID" value="NC_019940.1"/>
</dbReference>
<dbReference type="PRINTS" id="PR00834">
    <property type="entry name" value="PROTEASES2C"/>
</dbReference>
<dbReference type="Pfam" id="PF13365">
    <property type="entry name" value="Trypsin_2"/>
    <property type="match status" value="1"/>
</dbReference>
<dbReference type="GO" id="GO:0004252">
    <property type="term" value="F:serine-type endopeptidase activity"/>
    <property type="evidence" value="ECO:0007669"/>
    <property type="project" value="InterPro"/>
</dbReference>
<accession>L0GWY1</accession>